<keyword evidence="3" id="KW-0832">Ubl conjugation</keyword>
<dbReference type="InterPro" id="IPR016158">
    <property type="entry name" value="Cullin_homology"/>
</dbReference>
<dbReference type="InterPro" id="IPR036390">
    <property type="entry name" value="WH_DNA-bd_sf"/>
</dbReference>
<name>A0A3P3YP73_PLABS</name>
<reference evidence="7 8" key="1">
    <citation type="submission" date="2018-03" db="EMBL/GenBank/DDBJ databases">
        <authorList>
            <person name="Fogelqvist J."/>
        </authorList>
    </citation>
    <scope>NUCLEOTIDE SEQUENCE [LARGE SCALE GENOMIC DNA]</scope>
</reference>
<dbReference type="Pfam" id="PF10557">
    <property type="entry name" value="Cullin_Nedd8"/>
    <property type="match status" value="1"/>
</dbReference>
<dbReference type="PROSITE" id="PS50069">
    <property type="entry name" value="CULLIN_2"/>
    <property type="match status" value="1"/>
</dbReference>
<dbReference type="SUPFAM" id="SSF75632">
    <property type="entry name" value="Cullin homology domain"/>
    <property type="match status" value="1"/>
</dbReference>
<dbReference type="GO" id="GO:0031625">
    <property type="term" value="F:ubiquitin protein ligase binding"/>
    <property type="evidence" value="ECO:0007669"/>
    <property type="project" value="InterPro"/>
</dbReference>
<keyword evidence="7" id="KW-0496">Mitochondrion</keyword>
<protein>
    <recommendedName>
        <fullName evidence="6">Cullin family profile domain-containing protein</fullName>
    </recommendedName>
</protein>
<evidence type="ECO:0000256" key="1">
    <source>
        <dbReference type="ARBA" id="ARBA00006019"/>
    </source>
</evidence>
<sequence length="773" mass="86356">MASRKRSKLGLLAPGANAAAAAASSVAVPRPALPVVSARKQIVIRPFKVAPAPPESFVADTTARLDACLGDIHAGDCAETWTGHHEALYRAVQNMCLMGHAQDIYARLVQACQAHTQRIVATIADLPVDLDATALLEHVERVWLMHCSQMKTVGAIYLYLDRTFVMANASSPGSNAVRSIRDLGLSLFRREIAQGDTFDRVVAAILDLVRDERNGAAIGTTLVANVVTMTRECSLYADLESKFLDATNAYYMGEGARLCDSDDRVDVPEYLQHVMERLSQESTRISTYMHEESRLPCVQALERALVAAHLKRITDDGFSPLMSANRIEDLARMYHLVGRVKSVDALRRALSRYIVDRGMTIIAETDGCKPAHDDVIHRIADLKDQVDRTIEKAFDGNVDCVQTGKDAFETFMKSRGNYLAEALARTIDWLLRGAGELGSDDELDRRLQRCMVIFRFIHGKDIFEAFYKKYLAQRLLLSQSCSDAAETSMVAKLRTECGALFTTKLESMFKDMDLSAEYRTLFKQFQGDADQDAIEFQAHVLTTSSWPITPPAVTKIVLPAAVAHQQEVFTNFYKGRHTGRKLTWVYDDSHAVLRANFPQGRKDLAVTGYQALVLLAFNVPDPVLSYAGIRDKTGIEDPQLKHALGSLCRQKARILKKRKKGPICETDEFMVNKEFTHVLYRLTLVSRMPETSAETAQTTDRVIADRQYQIDAILVRHMKSVRECTQAALVAYALEHCDFPAPIEQIHNRITSLIDREYIERDAASSNTLRYVA</sequence>
<dbReference type="InterPro" id="IPR036388">
    <property type="entry name" value="WH-like_DNA-bd_sf"/>
</dbReference>
<geneLocation type="mitochondrion" evidence="7"/>
<accession>A0A3P3YP73</accession>
<evidence type="ECO:0000256" key="5">
    <source>
        <dbReference type="RuleBase" id="RU003829"/>
    </source>
</evidence>
<dbReference type="FunFam" id="1.20.1310.10:FF:000002">
    <property type="entry name" value="cullin-3 isoform X1"/>
    <property type="match status" value="1"/>
</dbReference>
<comment type="similarity">
    <text evidence="1 4 5">Belongs to the cullin family.</text>
</comment>
<dbReference type="SMART" id="SM00182">
    <property type="entry name" value="CULLIN"/>
    <property type="match status" value="1"/>
</dbReference>
<dbReference type="Gene3D" id="1.20.1310.10">
    <property type="entry name" value="Cullin Repeats"/>
    <property type="match status" value="4"/>
</dbReference>
<dbReference type="Gene3D" id="1.10.10.10">
    <property type="entry name" value="Winged helix-like DNA-binding domain superfamily/Winged helix DNA-binding domain"/>
    <property type="match status" value="1"/>
</dbReference>
<dbReference type="AlphaFoldDB" id="A0A3P3YP73"/>
<dbReference type="InterPro" id="IPR016159">
    <property type="entry name" value="Cullin_repeat-like_dom_sf"/>
</dbReference>
<dbReference type="InterPro" id="IPR045093">
    <property type="entry name" value="Cullin"/>
</dbReference>
<dbReference type="GO" id="GO:0006511">
    <property type="term" value="P:ubiquitin-dependent protein catabolic process"/>
    <property type="evidence" value="ECO:0007669"/>
    <property type="project" value="InterPro"/>
</dbReference>
<evidence type="ECO:0000313" key="7">
    <source>
        <dbReference type="EMBL" id="SPR02021.1"/>
    </source>
</evidence>
<dbReference type="InterPro" id="IPR059120">
    <property type="entry name" value="Cullin-like_AB"/>
</dbReference>
<organism evidence="7 8">
    <name type="scientific">Plasmodiophora brassicae</name>
    <name type="common">Clubroot disease agent</name>
    <dbReference type="NCBI Taxonomy" id="37360"/>
    <lineage>
        <taxon>Eukaryota</taxon>
        <taxon>Sar</taxon>
        <taxon>Rhizaria</taxon>
        <taxon>Endomyxa</taxon>
        <taxon>Phytomyxea</taxon>
        <taxon>Plasmodiophorida</taxon>
        <taxon>Plasmodiophoridae</taxon>
        <taxon>Plasmodiophora</taxon>
    </lineage>
</organism>
<evidence type="ECO:0000256" key="2">
    <source>
        <dbReference type="ARBA" id="ARBA00022499"/>
    </source>
</evidence>
<dbReference type="Gene3D" id="3.30.230.130">
    <property type="entry name" value="Cullin, Chain C, Domain 2"/>
    <property type="match status" value="1"/>
</dbReference>
<dbReference type="InterPro" id="IPR019559">
    <property type="entry name" value="Cullin_neddylation_domain"/>
</dbReference>
<gene>
    <name evidence="7" type="ORF">PLBR_LOCUS9236</name>
</gene>
<dbReference type="InterPro" id="IPR001373">
    <property type="entry name" value="Cullin_N"/>
</dbReference>
<evidence type="ECO:0000313" key="8">
    <source>
        <dbReference type="Proteomes" id="UP000290189"/>
    </source>
</evidence>
<evidence type="ECO:0000259" key="6">
    <source>
        <dbReference type="PROSITE" id="PS50069"/>
    </source>
</evidence>
<keyword evidence="2" id="KW-1017">Isopeptide bond</keyword>
<dbReference type="SUPFAM" id="SSF46785">
    <property type="entry name" value="Winged helix' DNA-binding domain"/>
    <property type="match status" value="1"/>
</dbReference>
<dbReference type="Pfam" id="PF26557">
    <property type="entry name" value="Cullin_AB"/>
    <property type="match status" value="1"/>
</dbReference>
<dbReference type="SUPFAM" id="SSF74788">
    <property type="entry name" value="Cullin repeat-like"/>
    <property type="match status" value="1"/>
</dbReference>
<evidence type="ECO:0000256" key="4">
    <source>
        <dbReference type="PROSITE-ProRule" id="PRU00330"/>
    </source>
</evidence>
<feature type="domain" description="Cullin family profile" evidence="6">
    <location>
        <begin position="418"/>
        <end position="648"/>
    </location>
</feature>
<dbReference type="InterPro" id="IPR036317">
    <property type="entry name" value="Cullin_homology_sf"/>
</dbReference>
<dbReference type="PANTHER" id="PTHR11932">
    <property type="entry name" value="CULLIN"/>
    <property type="match status" value="1"/>
</dbReference>
<dbReference type="Proteomes" id="UP000290189">
    <property type="component" value="Unassembled WGS sequence"/>
</dbReference>
<dbReference type="SMART" id="SM00884">
    <property type="entry name" value="Cullin_Nedd8"/>
    <property type="match status" value="1"/>
</dbReference>
<dbReference type="Pfam" id="PF00888">
    <property type="entry name" value="Cullin"/>
    <property type="match status" value="1"/>
</dbReference>
<evidence type="ECO:0000256" key="3">
    <source>
        <dbReference type="ARBA" id="ARBA00022843"/>
    </source>
</evidence>
<proteinExistence type="inferred from homology"/>
<dbReference type="EMBL" id="OVEO01000020">
    <property type="protein sequence ID" value="SPR02021.1"/>
    <property type="molecule type" value="Genomic_DNA"/>
</dbReference>